<comment type="caution">
    <text evidence="1">The sequence shown here is derived from an EMBL/GenBank/DDBJ whole genome shotgun (WGS) entry which is preliminary data.</text>
</comment>
<name>A0A1J4JXH0_9EUKA</name>
<dbReference type="EMBL" id="MLAK01000815">
    <property type="protein sequence ID" value="OHT03847.1"/>
    <property type="molecule type" value="Genomic_DNA"/>
</dbReference>
<dbReference type="RefSeq" id="XP_068356983.1">
    <property type="nucleotide sequence ID" value="XM_068490169.1"/>
</dbReference>
<gene>
    <name evidence="1" type="ORF">TRFO_01567</name>
</gene>
<organism evidence="1 2">
    <name type="scientific">Tritrichomonas foetus</name>
    <dbReference type="NCBI Taxonomy" id="1144522"/>
    <lineage>
        <taxon>Eukaryota</taxon>
        <taxon>Metamonada</taxon>
        <taxon>Parabasalia</taxon>
        <taxon>Tritrichomonadida</taxon>
        <taxon>Tritrichomonadidae</taxon>
        <taxon>Tritrichomonas</taxon>
    </lineage>
</organism>
<protein>
    <submittedName>
        <fullName evidence="1">Uncharacterized protein</fullName>
    </submittedName>
</protein>
<reference evidence="1" key="1">
    <citation type="submission" date="2016-10" db="EMBL/GenBank/DDBJ databases">
        <authorList>
            <person name="Benchimol M."/>
            <person name="Almeida L.G."/>
            <person name="Vasconcelos A.T."/>
            <person name="Perreira-Neves A."/>
            <person name="Rosa I.A."/>
            <person name="Tasca T."/>
            <person name="Bogo M.R."/>
            <person name="de Souza W."/>
        </authorList>
    </citation>
    <scope>NUCLEOTIDE SEQUENCE [LARGE SCALE GENOMIC DNA]</scope>
    <source>
        <strain evidence="1">K</strain>
    </source>
</reference>
<dbReference type="AlphaFoldDB" id="A0A1J4JXH0"/>
<evidence type="ECO:0000313" key="2">
    <source>
        <dbReference type="Proteomes" id="UP000179807"/>
    </source>
</evidence>
<proteinExistence type="predicted"/>
<dbReference type="GeneID" id="94824873"/>
<dbReference type="VEuPathDB" id="TrichDB:TRFO_01567"/>
<evidence type="ECO:0000313" key="1">
    <source>
        <dbReference type="EMBL" id="OHT03847.1"/>
    </source>
</evidence>
<accession>A0A1J4JXH0</accession>
<dbReference type="Proteomes" id="UP000179807">
    <property type="component" value="Unassembled WGS sequence"/>
</dbReference>
<keyword evidence="2" id="KW-1185">Reference proteome</keyword>
<sequence length="1054" mass="121169">MSKILNSSEFAFFFSKMNSDIHPDLVFAILKAGSSINIPERITQDIDEILDSVSFPRYTQSELKAIQLKIEEGKQSLFDILTEYSFNFPFLNTLLEKIVTVDKNDEIWDFLSLAVLHSFIAWNNLLTFQKSMPPVTSLLRAMIFILKSYQINFLCNSHMLTQNEIYTSKSALSKIKPIKIIAKNNPRNNQPIEINSSHNYLVKLIVYSFVFAIKIFISHASEAEMYSTADDIIEFSKIVHSPELILFYLNGFWNFSSFFTNQNFFNFISNISKVSAQFEDENLPDLIISENDSIDIILGITSNNTNNNSINRYFNETQTNSLLMTLRNFIIQLEPSSLNLMAVIAKPLSPEIGKLIIPHIGKTIEPLILTNKPFELPIPDQTYVTFTKFENYNIPLDFPVIDSFPNGFNPKNACVYFPDPISIEHLFNENVLNIVSNIALIIGNNMNFCEALIDSFNESLEMHKETQFYGSIYAILIFIVYQIYRKFPQISFPSKICIKLYNEKIFHPGITVFHETNNYSIINTLRSLALELILNDSKNENEETNFYMKEKSNNLAKSNANEISANENEIVNVEENEENNTCAINNILVDAFCPHPLLLAEVFQRLSENVSLFYHKIQKYPQLIDTLIQIAINYQRFELESQMESLESVRKARTSIFILFSRLLSIQKVCLLFFSRQIFVINFLAFAFEQKLTQLVFGIYKTFLIAASPEQIEATTQIAFSILTVLVSKLAYRKSKEILLTMLESINEAMINHPQINHLFANDCSIVFMAIPMISQSIQRKNSINIIEGVFNNLDQNESNRLQTQRRRRLTRSNTTNTISFDGAKTNDISLLNKKLIQEMIQFFALTASFYTITEEQVDILITTLLSFKDPNFVLDSYNRFIQLLAGDCLPSLKPCFIIRQPQILKLFIRVLIDSPKLHEILTFIYELCNFSLINIKVCIASELDLFLLDLLARDKNEEKFSHETVELILNLFSILSIRHSSNRAVYDYIGLIAMINPTTVYQHEQLLIDSLDSIINLSMNEPASTFALVHNNVMRFGIDPKFIGKKDLLLFVG</sequence>